<dbReference type="Proteomes" id="UP001201163">
    <property type="component" value="Unassembled WGS sequence"/>
</dbReference>
<keyword evidence="1" id="KW-0472">Membrane</keyword>
<sequence>MFDSNTGPLRGRFSHLATFCSGTLLFILGYTTVTLYRVFAGPQSGASPLLMIPRNQHCCSVLRHDVHVHVGVNSPELRVSPASCTHGKWCGSERSLACAVLSACIIYLITIRMEGVRRFQWP</sequence>
<keyword evidence="1" id="KW-0812">Transmembrane</keyword>
<accession>A0AAD4QF00</accession>
<comment type="caution">
    <text evidence="2">The sequence shown here is derived from an EMBL/GenBank/DDBJ whole genome shotgun (WGS) entry which is preliminary data.</text>
</comment>
<evidence type="ECO:0000256" key="1">
    <source>
        <dbReference type="SAM" id="Phobius"/>
    </source>
</evidence>
<organism evidence="2 3">
    <name type="scientific">Lactarius akahatsu</name>
    <dbReference type="NCBI Taxonomy" id="416441"/>
    <lineage>
        <taxon>Eukaryota</taxon>
        <taxon>Fungi</taxon>
        <taxon>Dikarya</taxon>
        <taxon>Basidiomycota</taxon>
        <taxon>Agaricomycotina</taxon>
        <taxon>Agaricomycetes</taxon>
        <taxon>Russulales</taxon>
        <taxon>Russulaceae</taxon>
        <taxon>Lactarius</taxon>
    </lineage>
</organism>
<feature type="transmembrane region" description="Helical" evidence="1">
    <location>
        <begin position="16"/>
        <end position="39"/>
    </location>
</feature>
<dbReference type="EMBL" id="JAKELL010000014">
    <property type="protein sequence ID" value="KAH8994523.1"/>
    <property type="molecule type" value="Genomic_DNA"/>
</dbReference>
<proteinExistence type="predicted"/>
<name>A0AAD4QF00_9AGAM</name>
<keyword evidence="1" id="KW-1133">Transmembrane helix</keyword>
<evidence type="ECO:0000313" key="3">
    <source>
        <dbReference type="Proteomes" id="UP001201163"/>
    </source>
</evidence>
<reference evidence="2" key="1">
    <citation type="submission" date="2022-01" db="EMBL/GenBank/DDBJ databases">
        <title>Comparative genomics reveals a dynamic genome evolution in the ectomycorrhizal milk-cap (Lactarius) mushrooms.</title>
        <authorList>
            <consortium name="DOE Joint Genome Institute"/>
            <person name="Lebreton A."/>
            <person name="Tang N."/>
            <person name="Kuo A."/>
            <person name="LaButti K."/>
            <person name="Drula E."/>
            <person name="Barry K."/>
            <person name="Clum A."/>
            <person name="Lipzen A."/>
            <person name="Mousain D."/>
            <person name="Ng V."/>
            <person name="Wang R."/>
            <person name="Wang X."/>
            <person name="Dai Y."/>
            <person name="Henrissat B."/>
            <person name="Grigoriev I.V."/>
            <person name="Guerin-Laguette A."/>
            <person name="Yu F."/>
            <person name="Martin F.M."/>
        </authorList>
    </citation>
    <scope>NUCLEOTIDE SEQUENCE</scope>
    <source>
        <strain evidence="2">QP</strain>
    </source>
</reference>
<protein>
    <submittedName>
        <fullName evidence="2">Uncharacterized protein</fullName>
    </submittedName>
</protein>
<evidence type="ECO:0000313" key="2">
    <source>
        <dbReference type="EMBL" id="KAH8994523.1"/>
    </source>
</evidence>
<dbReference type="AlphaFoldDB" id="A0AAD4QF00"/>
<keyword evidence="3" id="KW-1185">Reference proteome</keyword>
<gene>
    <name evidence="2" type="ORF">EDB92DRAFT_286476</name>
</gene>